<protein>
    <submittedName>
        <fullName evidence="1">Uncharacterized protein</fullName>
    </submittedName>
</protein>
<dbReference type="AlphaFoldDB" id="A0A5J4VLH6"/>
<dbReference type="Proteomes" id="UP000324800">
    <property type="component" value="Unassembled WGS sequence"/>
</dbReference>
<reference evidence="1 2" key="1">
    <citation type="submission" date="2019-03" db="EMBL/GenBank/DDBJ databases">
        <title>Single cell metagenomics reveals metabolic interactions within the superorganism composed of flagellate Streblomastix strix and complex community of Bacteroidetes bacteria on its surface.</title>
        <authorList>
            <person name="Treitli S.C."/>
            <person name="Kolisko M."/>
            <person name="Husnik F."/>
            <person name="Keeling P."/>
            <person name="Hampl V."/>
        </authorList>
    </citation>
    <scope>NUCLEOTIDE SEQUENCE [LARGE SCALE GENOMIC DNA]</scope>
    <source>
        <strain evidence="1">ST1C</strain>
    </source>
</reference>
<comment type="caution">
    <text evidence="1">The sequence shown here is derived from an EMBL/GenBank/DDBJ whole genome shotgun (WGS) entry which is preliminary data.</text>
</comment>
<name>A0A5J4VLH6_9EUKA</name>
<gene>
    <name evidence="1" type="ORF">EZS28_021025</name>
</gene>
<accession>A0A5J4VLH6</accession>
<dbReference type="EMBL" id="SNRW01006238">
    <property type="protein sequence ID" value="KAA6383448.1"/>
    <property type="molecule type" value="Genomic_DNA"/>
</dbReference>
<sequence>MGFQNQKLQLSVLQGQIDLKIHDFEHVPNFFILYYYDGPPFATGQPRYRHLLAGTIKDVTRYQDICEEMKFGMKKLTNQLMPKEELQSKNIMKNADQLECNTVINGERLFIGSEY</sequence>
<organism evidence="1 2">
    <name type="scientific">Streblomastix strix</name>
    <dbReference type="NCBI Taxonomy" id="222440"/>
    <lineage>
        <taxon>Eukaryota</taxon>
        <taxon>Metamonada</taxon>
        <taxon>Preaxostyla</taxon>
        <taxon>Oxymonadida</taxon>
        <taxon>Streblomastigidae</taxon>
        <taxon>Streblomastix</taxon>
    </lineage>
</organism>
<evidence type="ECO:0000313" key="2">
    <source>
        <dbReference type="Proteomes" id="UP000324800"/>
    </source>
</evidence>
<proteinExistence type="predicted"/>
<evidence type="ECO:0000313" key="1">
    <source>
        <dbReference type="EMBL" id="KAA6383448.1"/>
    </source>
</evidence>